<dbReference type="OrthoDB" id="2965348at2"/>
<dbReference type="InterPro" id="IPR024096">
    <property type="entry name" value="NO_sig/Golgi_transp_ligand-bd"/>
</dbReference>
<keyword evidence="2" id="KW-1185">Reference proteome</keyword>
<dbReference type="Gene3D" id="3.30.1380.20">
    <property type="entry name" value="Trafficking protein particle complex subunit 3"/>
    <property type="match status" value="1"/>
</dbReference>
<gene>
    <name evidence="1" type="ORF">GH741_09530</name>
</gene>
<dbReference type="RefSeq" id="WP_153736572.1">
    <property type="nucleotide sequence ID" value="NZ_WJNG01000007.1"/>
</dbReference>
<name>A0A6A8DJ00_9BACI</name>
<dbReference type="AlphaFoldDB" id="A0A6A8DJ00"/>
<evidence type="ECO:0000313" key="2">
    <source>
        <dbReference type="Proteomes" id="UP000799092"/>
    </source>
</evidence>
<comment type="caution">
    <text evidence="1">The sequence shown here is derived from an EMBL/GenBank/DDBJ whole genome shotgun (WGS) entry which is preliminary data.</text>
</comment>
<dbReference type="Pfam" id="PF10702">
    <property type="entry name" value="DUF2507"/>
    <property type="match status" value="1"/>
</dbReference>
<sequence length="144" mass="16677">MQKNQQNIDEILNHIHTSGSGHDILRYVCLPDLLGKDANTILYVMGKNLARNIKLESIDDIINFFKKAGWGNLILMKEKRRELIFELTGDTISQRNQQDIDTEYRLESGFLAEAMQQVKNADCECVEENRTKKQLVQFNVIYSK</sequence>
<dbReference type="EMBL" id="WJNG01000007">
    <property type="protein sequence ID" value="MRH42927.1"/>
    <property type="molecule type" value="Genomic_DNA"/>
</dbReference>
<accession>A0A6A8DJ00</accession>
<protein>
    <submittedName>
        <fullName evidence="1">DUF2507 domain-containing protein</fullName>
    </submittedName>
</protein>
<dbReference type="InterPro" id="IPR019642">
    <property type="entry name" value="DUF2507"/>
</dbReference>
<evidence type="ECO:0000313" key="1">
    <source>
        <dbReference type="EMBL" id="MRH42927.1"/>
    </source>
</evidence>
<proteinExistence type="predicted"/>
<dbReference type="Proteomes" id="UP000799092">
    <property type="component" value="Unassembled WGS sequence"/>
</dbReference>
<organism evidence="1 2">
    <name type="scientific">Aquibacillus halophilus</name>
    <dbReference type="NCBI Taxonomy" id="930132"/>
    <lineage>
        <taxon>Bacteria</taxon>
        <taxon>Bacillati</taxon>
        <taxon>Bacillota</taxon>
        <taxon>Bacilli</taxon>
        <taxon>Bacillales</taxon>
        <taxon>Bacillaceae</taxon>
        <taxon>Aquibacillus</taxon>
    </lineage>
</organism>
<reference evidence="1" key="1">
    <citation type="submission" date="2019-11" db="EMBL/GenBank/DDBJ databases">
        <authorList>
            <person name="Li J."/>
        </authorList>
    </citation>
    <scope>NUCLEOTIDE SEQUENCE</scope>
    <source>
        <strain evidence="1">B6B</strain>
    </source>
</reference>
<dbReference type="SUPFAM" id="SSF111126">
    <property type="entry name" value="Ligand-binding domain in the NO signalling and Golgi transport"/>
    <property type="match status" value="1"/>
</dbReference>